<dbReference type="InterPro" id="IPR036866">
    <property type="entry name" value="RibonucZ/Hydroxyglut_hydro"/>
</dbReference>
<organism evidence="6 7">
    <name type="scientific">Suillus subaureus</name>
    <dbReference type="NCBI Taxonomy" id="48587"/>
    <lineage>
        <taxon>Eukaryota</taxon>
        <taxon>Fungi</taxon>
        <taxon>Dikarya</taxon>
        <taxon>Basidiomycota</taxon>
        <taxon>Agaricomycotina</taxon>
        <taxon>Agaricomycetes</taxon>
        <taxon>Agaricomycetidae</taxon>
        <taxon>Boletales</taxon>
        <taxon>Suillineae</taxon>
        <taxon>Suillaceae</taxon>
        <taxon>Suillus</taxon>
    </lineage>
</organism>
<evidence type="ECO:0000259" key="5">
    <source>
        <dbReference type="SMART" id="SM00849"/>
    </source>
</evidence>
<dbReference type="RefSeq" id="XP_041195258.1">
    <property type="nucleotide sequence ID" value="XM_041330645.1"/>
</dbReference>
<dbReference type="GeneID" id="64624662"/>
<name>A0A9P7EER7_9AGAM</name>
<dbReference type="InterPro" id="IPR047921">
    <property type="entry name" value="LACTB2-like_MBL-fold"/>
</dbReference>
<dbReference type="GO" id="GO:0016787">
    <property type="term" value="F:hydrolase activity"/>
    <property type="evidence" value="ECO:0007669"/>
    <property type="project" value="UniProtKB-KW"/>
</dbReference>
<evidence type="ECO:0000313" key="6">
    <source>
        <dbReference type="EMBL" id="KAG1819723.1"/>
    </source>
</evidence>
<dbReference type="InterPro" id="IPR050662">
    <property type="entry name" value="Sec-metab_biosynth-thioest"/>
</dbReference>
<dbReference type="Pfam" id="PF17778">
    <property type="entry name" value="WHD_BLACT"/>
    <property type="match status" value="1"/>
</dbReference>
<dbReference type="Gene3D" id="1.10.10.10">
    <property type="entry name" value="Winged helix-like DNA-binding domain superfamily/Winged helix DNA-binding domain"/>
    <property type="match status" value="1"/>
</dbReference>
<dbReference type="EMBL" id="JABBWG010000009">
    <property type="protein sequence ID" value="KAG1819723.1"/>
    <property type="molecule type" value="Genomic_DNA"/>
</dbReference>
<dbReference type="PANTHER" id="PTHR23131:SF0">
    <property type="entry name" value="ENDORIBONUCLEASE LACTB2"/>
    <property type="match status" value="1"/>
</dbReference>
<evidence type="ECO:0000313" key="7">
    <source>
        <dbReference type="Proteomes" id="UP000807769"/>
    </source>
</evidence>
<comment type="similarity">
    <text evidence="1">Belongs to the metallo-beta-lactamase superfamily. Glyoxalase II family.</text>
</comment>
<dbReference type="SMART" id="SM00849">
    <property type="entry name" value="Lactamase_B"/>
    <property type="match status" value="1"/>
</dbReference>
<gene>
    <name evidence="6" type="ORF">BJ212DRAFT_1267288</name>
</gene>
<dbReference type="InterPro" id="IPR001279">
    <property type="entry name" value="Metallo-B-lactamas"/>
</dbReference>
<dbReference type="OrthoDB" id="17458at2759"/>
<evidence type="ECO:0000256" key="2">
    <source>
        <dbReference type="ARBA" id="ARBA00022723"/>
    </source>
</evidence>
<protein>
    <submittedName>
        <fullName evidence="6">Lactamase</fullName>
    </submittedName>
</protein>
<keyword evidence="2" id="KW-0479">Metal-binding</keyword>
<dbReference type="GO" id="GO:0044550">
    <property type="term" value="P:secondary metabolite biosynthetic process"/>
    <property type="evidence" value="ECO:0007669"/>
    <property type="project" value="TreeGrafter"/>
</dbReference>
<keyword evidence="3" id="KW-0378">Hydrolase</keyword>
<dbReference type="Proteomes" id="UP000807769">
    <property type="component" value="Unassembled WGS sequence"/>
</dbReference>
<sequence>METLEVLASITRLSDRVVRVLGQNPGKFTLQDKRLCRTNTYLIGERNPYTLIDTGEGKDAYIPHLESALSDTCKFTNPNEPHISDIIISHWHQDHTGGLNSVLSLLRRMWNERNTPAQFKPPRIHKFPFVNVSPDLNTTIAPPPSGTYTPTANGAFLHDLAHGQLLPITGSPSPMRVIHAPGHTTDSICLHVPDDRALYTADTVLGQGTAVFEDLGTYISSLRELLAFQSDYTVLYPGHGPVVAEGPKLIGTYIAHRMEREAQIVSVIEKPSPDGQPWSTWGIVSTIYSAYPQNLWEPASRSVNQHLGKLQAEGKVKKVGGEGKEVKWELLAKL</sequence>
<proteinExistence type="inferred from homology"/>
<accession>A0A9P7EER7</accession>
<dbReference type="GO" id="GO:0046872">
    <property type="term" value="F:metal ion binding"/>
    <property type="evidence" value="ECO:0007669"/>
    <property type="project" value="UniProtKB-KW"/>
</dbReference>
<dbReference type="SUPFAM" id="SSF56281">
    <property type="entry name" value="Metallo-hydrolase/oxidoreductase"/>
    <property type="match status" value="1"/>
</dbReference>
<dbReference type="Pfam" id="PF00753">
    <property type="entry name" value="Lactamase_B"/>
    <property type="match status" value="1"/>
</dbReference>
<dbReference type="PANTHER" id="PTHR23131">
    <property type="entry name" value="ENDORIBONUCLEASE LACTB2"/>
    <property type="match status" value="1"/>
</dbReference>
<comment type="caution">
    <text evidence="6">The sequence shown here is derived from an EMBL/GenBank/DDBJ whole genome shotgun (WGS) entry which is preliminary data.</text>
</comment>
<evidence type="ECO:0000256" key="3">
    <source>
        <dbReference type="ARBA" id="ARBA00022801"/>
    </source>
</evidence>
<dbReference type="InterPro" id="IPR041516">
    <property type="entry name" value="LACTB2_WH"/>
</dbReference>
<keyword evidence="7" id="KW-1185">Reference proteome</keyword>
<keyword evidence="4" id="KW-0862">Zinc</keyword>
<reference evidence="6" key="1">
    <citation type="journal article" date="2020" name="New Phytol.">
        <title>Comparative genomics reveals dynamic genome evolution in host specialist ectomycorrhizal fungi.</title>
        <authorList>
            <person name="Lofgren L.A."/>
            <person name="Nguyen N.H."/>
            <person name="Vilgalys R."/>
            <person name="Ruytinx J."/>
            <person name="Liao H.L."/>
            <person name="Branco S."/>
            <person name="Kuo A."/>
            <person name="LaButti K."/>
            <person name="Lipzen A."/>
            <person name="Andreopoulos W."/>
            <person name="Pangilinan J."/>
            <person name="Riley R."/>
            <person name="Hundley H."/>
            <person name="Na H."/>
            <person name="Barry K."/>
            <person name="Grigoriev I.V."/>
            <person name="Stajich J.E."/>
            <person name="Kennedy P.G."/>
        </authorList>
    </citation>
    <scope>NUCLEOTIDE SEQUENCE</scope>
    <source>
        <strain evidence="6">MN1</strain>
    </source>
</reference>
<dbReference type="CDD" id="cd07722">
    <property type="entry name" value="LACTB2-like_MBL-fold"/>
    <property type="match status" value="1"/>
</dbReference>
<feature type="domain" description="Metallo-beta-lactamase" evidence="5">
    <location>
        <begin position="37"/>
        <end position="239"/>
    </location>
</feature>
<dbReference type="Gene3D" id="3.60.15.10">
    <property type="entry name" value="Ribonuclease Z/Hydroxyacylglutathione hydrolase-like"/>
    <property type="match status" value="1"/>
</dbReference>
<dbReference type="InterPro" id="IPR036388">
    <property type="entry name" value="WH-like_DNA-bd_sf"/>
</dbReference>
<evidence type="ECO:0000256" key="4">
    <source>
        <dbReference type="ARBA" id="ARBA00022833"/>
    </source>
</evidence>
<evidence type="ECO:0000256" key="1">
    <source>
        <dbReference type="ARBA" id="ARBA00006759"/>
    </source>
</evidence>
<dbReference type="AlphaFoldDB" id="A0A9P7EER7"/>